<evidence type="ECO:0000313" key="2">
    <source>
        <dbReference type="Proteomes" id="UP000785625"/>
    </source>
</evidence>
<comment type="caution">
    <text evidence="1">The sequence shown here is derived from an EMBL/GenBank/DDBJ whole genome shotgun (WGS) entry which is preliminary data.</text>
</comment>
<dbReference type="Proteomes" id="UP000785625">
    <property type="component" value="Unassembled WGS sequence"/>
</dbReference>
<name>A0ABS2GXU7_9LACO</name>
<accession>A0ABS2GXU7</accession>
<sequence length="67" mass="7427">MSIRNQLLQDAVETIMALQGRGVVTINGVELTDKQLFDEAMNDLIRARNLHNKKAVDSEDSLATDSL</sequence>
<dbReference type="EMBL" id="JACJKU010000007">
    <property type="protein sequence ID" value="MBM6940174.1"/>
    <property type="molecule type" value="Genomic_DNA"/>
</dbReference>
<evidence type="ECO:0000313" key="1">
    <source>
        <dbReference type="EMBL" id="MBM6940174.1"/>
    </source>
</evidence>
<gene>
    <name evidence="1" type="ORF">H5975_01505</name>
</gene>
<organism evidence="1 2">
    <name type="scientific">Limosilactobacillus coleohominis</name>
    <dbReference type="NCBI Taxonomy" id="181675"/>
    <lineage>
        <taxon>Bacteria</taxon>
        <taxon>Bacillati</taxon>
        <taxon>Bacillota</taxon>
        <taxon>Bacilli</taxon>
        <taxon>Lactobacillales</taxon>
        <taxon>Lactobacillaceae</taxon>
        <taxon>Limosilactobacillus</taxon>
    </lineage>
</organism>
<reference evidence="1 2" key="1">
    <citation type="journal article" date="2021" name="Sci. Rep.">
        <title>The distribution of antibiotic resistance genes in chicken gut microbiota commensals.</title>
        <authorList>
            <person name="Juricova H."/>
            <person name="Matiasovicova J."/>
            <person name="Kubasova T."/>
            <person name="Cejkova D."/>
            <person name="Rychlik I."/>
        </authorList>
    </citation>
    <scope>NUCLEOTIDE SEQUENCE [LARGE SCALE GENOMIC DNA]</scope>
    <source>
        <strain evidence="1 2">An574</strain>
    </source>
</reference>
<proteinExistence type="predicted"/>
<keyword evidence="2" id="KW-1185">Reference proteome</keyword>
<dbReference type="RefSeq" id="WP_204784582.1">
    <property type="nucleotide sequence ID" value="NZ_JACJKU010000007.1"/>
</dbReference>
<protein>
    <submittedName>
        <fullName evidence="1">Uncharacterized protein</fullName>
    </submittedName>
</protein>